<evidence type="ECO:0000256" key="2">
    <source>
        <dbReference type="ARBA" id="ARBA00007651"/>
    </source>
</evidence>
<feature type="transmembrane region" description="Helical" evidence="8">
    <location>
        <begin position="154"/>
        <end position="179"/>
    </location>
</feature>
<keyword evidence="6 8" id="KW-1133">Transmembrane helix</keyword>
<dbReference type="PANTHER" id="PTHR36488:SF8">
    <property type="entry name" value="CASP-LIKE PROTEIN 1U1"/>
    <property type="match status" value="1"/>
</dbReference>
<feature type="transmembrane region" description="Helical" evidence="8">
    <location>
        <begin position="106"/>
        <end position="134"/>
    </location>
</feature>
<evidence type="ECO:0000259" key="9">
    <source>
        <dbReference type="Pfam" id="PF04535"/>
    </source>
</evidence>
<evidence type="ECO:0000256" key="7">
    <source>
        <dbReference type="ARBA" id="ARBA00023136"/>
    </source>
</evidence>
<keyword evidence="4 8" id="KW-1003">Cell membrane</keyword>
<sequence>MDMESEVKVAIDRSSLRLSDLLLRLFALVTTLVAVVVMGTAVETKTVPITVVPTLPPLPVALTAKWHYLSAFTYFIATHAIACSYLAFSLALLVANRASGAKSLAFALAVADVIMMGLMFTGNSATIAVGVIGLKGNSHVGWNKVCNVYKGYCHHIGAAALMSLIGSIAVLLIVILTIASLHKRCGSM</sequence>
<keyword evidence="7 8" id="KW-0472">Membrane</keyword>
<dbReference type="Pfam" id="PF04535">
    <property type="entry name" value="CASP_dom"/>
    <property type="match status" value="1"/>
</dbReference>
<reference evidence="10" key="1">
    <citation type="journal article" date="2023" name="Nat. Commun.">
        <title>Diploid and tetraploid genomes of Acorus and the evolution of monocots.</title>
        <authorList>
            <person name="Ma L."/>
            <person name="Liu K.W."/>
            <person name="Li Z."/>
            <person name="Hsiao Y.Y."/>
            <person name="Qi Y."/>
            <person name="Fu T."/>
            <person name="Tang G.D."/>
            <person name="Zhang D."/>
            <person name="Sun W.H."/>
            <person name="Liu D.K."/>
            <person name="Li Y."/>
            <person name="Chen G.Z."/>
            <person name="Liu X.D."/>
            <person name="Liao X.Y."/>
            <person name="Jiang Y.T."/>
            <person name="Yu X."/>
            <person name="Hao Y."/>
            <person name="Huang J."/>
            <person name="Zhao X.W."/>
            <person name="Ke S."/>
            <person name="Chen Y.Y."/>
            <person name="Wu W.L."/>
            <person name="Hsu J.L."/>
            <person name="Lin Y.F."/>
            <person name="Huang M.D."/>
            <person name="Li C.Y."/>
            <person name="Huang L."/>
            <person name="Wang Z.W."/>
            <person name="Zhao X."/>
            <person name="Zhong W.Y."/>
            <person name="Peng D.H."/>
            <person name="Ahmad S."/>
            <person name="Lan S."/>
            <person name="Zhang J.S."/>
            <person name="Tsai W.C."/>
            <person name="Van de Peer Y."/>
            <person name="Liu Z.J."/>
        </authorList>
    </citation>
    <scope>NUCLEOTIDE SEQUENCE</scope>
    <source>
        <strain evidence="10">SCP</strain>
    </source>
</reference>
<comment type="similarity">
    <text evidence="2 8">Belongs to the Casparian strip membrane proteins (CASP) family.</text>
</comment>
<protein>
    <recommendedName>
        <fullName evidence="8">CASP-like protein</fullName>
    </recommendedName>
</protein>
<feature type="transmembrane region" description="Helical" evidence="8">
    <location>
        <begin position="21"/>
        <end position="42"/>
    </location>
</feature>
<name>A0AAV9BNF2_ACOGR</name>
<comment type="subcellular location">
    <subcellularLocation>
        <location evidence="1 8">Cell membrane</location>
        <topology evidence="1 8">Multi-pass membrane protein</topology>
    </subcellularLocation>
</comment>
<evidence type="ECO:0000313" key="10">
    <source>
        <dbReference type="EMBL" id="KAK1277932.1"/>
    </source>
</evidence>
<dbReference type="AlphaFoldDB" id="A0AAV9BNF2"/>
<evidence type="ECO:0000256" key="6">
    <source>
        <dbReference type="ARBA" id="ARBA00022989"/>
    </source>
</evidence>
<reference evidence="10" key="2">
    <citation type="submission" date="2023-06" db="EMBL/GenBank/DDBJ databases">
        <authorList>
            <person name="Ma L."/>
            <person name="Liu K.-W."/>
            <person name="Li Z."/>
            <person name="Hsiao Y.-Y."/>
            <person name="Qi Y."/>
            <person name="Fu T."/>
            <person name="Tang G."/>
            <person name="Zhang D."/>
            <person name="Sun W.-H."/>
            <person name="Liu D.-K."/>
            <person name="Li Y."/>
            <person name="Chen G.-Z."/>
            <person name="Liu X.-D."/>
            <person name="Liao X.-Y."/>
            <person name="Jiang Y.-T."/>
            <person name="Yu X."/>
            <person name="Hao Y."/>
            <person name="Huang J."/>
            <person name="Zhao X.-W."/>
            <person name="Ke S."/>
            <person name="Chen Y.-Y."/>
            <person name="Wu W.-L."/>
            <person name="Hsu J.-L."/>
            <person name="Lin Y.-F."/>
            <person name="Huang M.-D."/>
            <person name="Li C.-Y."/>
            <person name="Huang L."/>
            <person name="Wang Z.-W."/>
            <person name="Zhao X."/>
            <person name="Zhong W.-Y."/>
            <person name="Peng D.-H."/>
            <person name="Ahmad S."/>
            <person name="Lan S."/>
            <person name="Zhang J.-S."/>
            <person name="Tsai W.-C."/>
            <person name="Van De Peer Y."/>
            <person name="Liu Z.-J."/>
        </authorList>
    </citation>
    <scope>NUCLEOTIDE SEQUENCE</scope>
    <source>
        <strain evidence="10">SCP</strain>
        <tissue evidence="10">Leaves</tissue>
    </source>
</reference>
<keyword evidence="5 8" id="KW-0812">Transmembrane</keyword>
<proteinExistence type="inferred from homology"/>
<feature type="domain" description="Casparian strip membrane protein" evidence="9">
    <location>
        <begin position="14"/>
        <end position="168"/>
    </location>
</feature>
<feature type="transmembrane region" description="Helical" evidence="8">
    <location>
        <begin position="72"/>
        <end position="94"/>
    </location>
</feature>
<dbReference type="InterPro" id="IPR006702">
    <property type="entry name" value="CASP_dom"/>
</dbReference>
<dbReference type="InterPro" id="IPR044173">
    <property type="entry name" value="CASPL"/>
</dbReference>
<dbReference type="NCBIfam" id="TIGR01569">
    <property type="entry name" value="A_tha_TIGR01569"/>
    <property type="match status" value="1"/>
</dbReference>
<dbReference type="Proteomes" id="UP001179952">
    <property type="component" value="Unassembled WGS sequence"/>
</dbReference>
<accession>A0AAV9BNF2</accession>
<dbReference type="GO" id="GO:0005886">
    <property type="term" value="C:plasma membrane"/>
    <property type="evidence" value="ECO:0007669"/>
    <property type="project" value="UniProtKB-SubCell"/>
</dbReference>
<dbReference type="InterPro" id="IPR006459">
    <property type="entry name" value="CASP/CASPL"/>
</dbReference>
<organism evidence="10 11">
    <name type="scientific">Acorus gramineus</name>
    <name type="common">Dwarf sweet flag</name>
    <dbReference type="NCBI Taxonomy" id="55184"/>
    <lineage>
        <taxon>Eukaryota</taxon>
        <taxon>Viridiplantae</taxon>
        <taxon>Streptophyta</taxon>
        <taxon>Embryophyta</taxon>
        <taxon>Tracheophyta</taxon>
        <taxon>Spermatophyta</taxon>
        <taxon>Magnoliopsida</taxon>
        <taxon>Liliopsida</taxon>
        <taxon>Acoraceae</taxon>
        <taxon>Acorus</taxon>
    </lineage>
</organism>
<dbReference type="EMBL" id="JAUJYN010000002">
    <property type="protein sequence ID" value="KAK1277932.1"/>
    <property type="molecule type" value="Genomic_DNA"/>
</dbReference>
<evidence type="ECO:0000256" key="4">
    <source>
        <dbReference type="ARBA" id="ARBA00022475"/>
    </source>
</evidence>
<evidence type="ECO:0000256" key="8">
    <source>
        <dbReference type="RuleBase" id="RU361233"/>
    </source>
</evidence>
<gene>
    <name evidence="10" type="ORF">QJS04_geneDACA020139</name>
</gene>
<comment type="caution">
    <text evidence="10">The sequence shown here is derived from an EMBL/GenBank/DDBJ whole genome shotgun (WGS) entry which is preliminary data.</text>
</comment>
<evidence type="ECO:0000313" key="11">
    <source>
        <dbReference type="Proteomes" id="UP001179952"/>
    </source>
</evidence>
<dbReference type="PANTHER" id="PTHR36488">
    <property type="entry name" value="CASP-LIKE PROTEIN 1U1"/>
    <property type="match status" value="1"/>
</dbReference>
<evidence type="ECO:0000256" key="1">
    <source>
        <dbReference type="ARBA" id="ARBA00004651"/>
    </source>
</evidence>
<comment type="subunit">
    <text evidence="3 8">Homodimer and heterodimers.</text>
</comment>
<keyword evidence="11" id="KW-1185">Reference proteome</keyword>
<evidence type="ECO:0000256" key="5">
    <source>
        <dbReference type="ARBA" id="ARBA00022692"/>
    </source>
</evidence>
<evidence type="ECO:0000256" key="3">
    <source>
        <dbReference type="ARBA" id="ARBA00011489"/>
    </source>
</evidence>